<organism evidence="6">
    <name type="scientific">uncultured Aureispira sp</name>
    <dbReference type="NCBI Taxonomy" id="1331704"/>
    <lineage>
        <taxon>Bacteria</taxon>
        <taxon>Pseudomonadati</taxon>
        <taxon>Bacteroidota</taxon>
        <taxon>Saprospiria</taxon>
        <taxon>Saprospirales</taxon>
        <taxon>Saprospiraceae</taxon>
        <taxon>Aureispira</taxon>
        <taxon>environmental samples</taxon>
    </lineage>
</organism>
<dbReference type="InterPro" id="IPR026444">
    <property type="entry name" value="Secre_tail"/>
</dbReference>
<feature type="chain" id="PRO_5027941352" evidence="4">
    <location>
        <begin position="29"/>
        <end position="381"/>
    </location>
</feature>
<gene>
    <name evidence="6" type="ORF">HELGO_WM33975</name>
</gene>
<dbReference type="PANTHER" id="PTHR33607:SF2">
    <property type="entry name" value="ENDONUCLEASE-1"/>
    <property type="match status" value="1"/>
</dbReference>
<proteinExistence type="inferred from homology"/>
<dbReference type="GO" id="GO:0004519">
    <property type="term" value="F:endonuclease activity"/>
    <property type="evidence" value="ECO:0007669"/>
    <property type="project" value="UniProtKB-KW"/>
</dbReference>
<evidence type="ECO:0000256" key="1">
    <source>
        <dbReference type="ARBA" id="ARBA00006429"/>
    </source>
</evidence>
<evidence type="ECO:0000256" key="4">
    <source>
        <dbReference type="SAM" id="SignalP"/>
    </source>
</evidence>
<keyword evidence="4" id="KW-0732">Signal</keyword>
<dbReference type="EMBL" id="CACVAQ010000110">
    <property type="protein sequence ID" value="CAA6805586.1"/>
    <property type="molecule type" value="Genomic_DNA"/>
</dbReference>
<reference evidence="6" key="1">
    <citation type="submission" date="2020-01" db="EMBL/GenBank/DDBJ databases">
        <authorList>
            <person name="Meier V. D."/>
            <person name="Meier V D."/>
        </authorList>
    </citation>
    <scope>NUCLEOTIDE SEQUENCE</scope>
    <source>
        <strain evidence="6">HLG_WM_MAG_10</strain>
    </source>
</reference>
<dbReference type="PANTHER" id="PTHR33607">
    <property type="entry name" value="ENDONUCLEASE-1"/>
    <property type="match status" value="1"/>
</dbReference>
<keyword evidence="2" id="KW-0540">Nuclease</keyword>
<keyword evidence="3" id="KW-0378">Hydrolase</keyword>
<comment type="similarity">
    <text evidence="1">Belongs to the EndA/NucM nuclease family.</text>
</comment>
<feature type="signal peptide" evidence="4">
    <location>
        <begin position="1"/>
        <end position="28"/>
    </location>
</feature>
<dbReference type="InterPro" id="IPR007346">
    <property type="entry name" value="Endonuclease-I"/>
</dbReference>
<dbReference type="InterPro" id="IPR044925">
    <property type="entry name" value="His-Me_finger_sf"/>
</dbReference>
<evidence type="ECO:0000313" key="6">
    <source>
        <dbReference type="EMBL" id="CAA6805586.1"/>
    </source>
</evidence>
<name>A0A6S6SKD8_9BACT</name>
<dbReference type="Pfam" id="PF18962">
    <property type="entry name" value="Por_Secre_tail"/>
    <property type="match status" value="1"/>
</dbReference>
<sequence length="381" mass="43258">MFTPNTKLYFMRQKSCFFLIFIASIVQAQHNQQTLFVNETGQTLLADLVSLYKPSTVLSYNRARDTMFSKVYNLGDSVRCVYTGHQLYLNPQVDPSTFLYSGGSANGINTEHTYPQSKGASRGNAKSDLHHLFPTRTRANSDRSNFPYGEIADDETTTWYYKTFAGSIPTQPLDVYSELHRDDIEGREVFEPKEAHKGNAARAVFYFYTMYKAEADAEDPTFFAQQLPSICQWHVDDPVDSLEWERTHIIATYQDGKANPFVLDCSLPFRTYCPHLSASSCFTSYNTLADFGAELYQNFPNPVQSSTTLQYELDRPTNVQISIYSATGQCLKVLSEGTQEAGLFQEKISCSDWANGAYAYRLRLEQDKHVINVVKQFIVAH</sequence>
<evidence type="ECO:0000256" key="3">
    <source>
        <dbReference type="ARBA" id="ARBA00022801"/>
    </source>
</evidence>
<evidence type="ECO:0000259" key="5">
    <source>
        <dbReference type="Pfam" id="PF18962"/>
    </source>
</evidence>
<accession>A0A6S6SKD8</accession>
<evidence type="ECO:0000256" key="2">
    <source>
        <dbReference type="ARBA" id="ARBA00022722"/>
    </source>
</evidence>
<protein>
    <submittedName>
        <fullName evidence="6">Endonuclease I</fullName>
    </submittedName>
</protein>
<dbReference type="NCBIfam" id="TIGR04183">
    <property type="entry name" value="Por_Secre_tail"/>
    <property type="match status" value="1"/>
</dbReference>
<dbReference type="Pfam" id="PF04231">
    <property type="entry name" value="Endonuclease_1"/>
    <property type="match status" value="1"/>
</dbReference>
<dbReference type="SUPFAM" id="SSF54060">
    <property type="entry name" value="His-Me finger endonucleases"/>
    <property type="match status" value="1"/>
</dbReference>
<feature type="domain" description="Secretion system C-terminal sorting" evidence="5">
    <location>
        <begin position="299"/>
        <end position="368"/>
    </location>
</feature>
<dbReference type="AlphaFoldDB" id="A0A6S6SKD8"/>
<dbReference type="GO" id="GO:0016787">
    <property type="term" value="F:hydrolase activity"/>
    <property type="evidence" value="ECO:0007669"/>
    <property type="project" value="UniProtKB-KW"/>
</dbReference>
<keyword evidence="6" id="KW-0255">Endonuclease</keyword>